<feature type="region of interest" description="Disordered" evidence="4">
    <location>
        <begin position="688"/>
        <end position="711"/>
    </location>
</feature>
<dbReference type="PANTHER" id="PTHR10903">
    <property type="entry name" value="GTPASE, IMAP FAMILY MEMBER-RELATED"/>
    <property type="match status" value="1"/>
</dbReference>
<feature type="region of interest" description="Disordered" evidence="4">
    <location>
        <begin position="626"/>
        <end position="675"/>
    </location>
</feature>
<comment type="similarity">
    <text evidence="1">Belongs to the TRAFAC class TrmE-Era-EngA-EngB-Septin-like GTPase superfamily. AIG1/Toc34/Toc159-like paraseptin GTPase family. IAN subfamily.</text>
</comment>
<dbReference type="Gene3D" id="3.40.50.300">
    <property type="entry name" value="P-loop containing nucleotide triphosphate hydrolases"/>
    <property type="match status" value="3"/>
</dbReference>
<reference evidence="6" key="2">
    <citation type="submission" date="2025-09" db="UniProtKB">
        <authorList>
            <consortium name="Ensembl"/>
        </authorList>
    </citation>
    <scope>IDENTIFICATION</scope>
</reference>
<organism evidence="6 7">
    <name type="scientific">Varanus komodoensis</name>
    <name type="common">Komodo dragon</name>
    <dbReference type="NCBI Taxonomy" id="61221"/>
    <lineage>
        <taxon>Eukaryota</taxon>
        <taxon>Metazoa</taxon>
        <taxon>Chordata</taxon>
        <taxon>Craniata</taxon>
        <taxon>Vertebrata</taxon>
        <taxon>Euteleostomi</taxon>
        <taxon>Lepidosauria</taxon>
        <taxon>Squamata</taxon>
        <taxon>Bifurcata</taxon>
        <taxon>Unidentata</taxon>
        <taxon>Episquamata</taxon>
        <taxon>Toxicofera</taxon>
        <taxon>Anguimorpha</taxon>
        <taxon>Paleoanguimorpha</taxon>
        <taxon>Varanoidea</taxon>
        <taxon>Varanidae</taxon>
        <taxon>Varanus</taxon>
    </lineage>
</organism>
<dbReference type="GO" id="GO:0005525">
    <property type="term" value="F:GTP binding"/>
    <property type="evidence" value="ECO:0007669"/>
    <property type="project" value="UniProtKB-KW"/>
</dbReference>
<evidence type="ECO:0000256" key="3">
    <source>
        <dbReference type="ARBA" id="ARBA00023134"/>
    </source>
</evidence>
<dbReference type="AlphaFoldDB" id="A0A8D2JC51"/>
<dbReference type="InterPro" id="IPR006703">
    <property type="entry name" value="G_AIG1"/>
</dbReference>
<dbReference type="SUPFAM" id="SSF52540">
    <property type="entry name" value="P-loop containing nucleoside triphosphate hydrolases"/>
    <property type="match status" value="3"/>
</dbReference>
<dbReference type="CDD" id="cd01852">
    <property type="entry name" value="AIG1"/>
    <property type="match status" value="2"/>
</dbReference>
<keyword evidence="7" id="KW-1185">Reference proteome</keyword>
<dbReference type="FunFam" id="3.40.50.300:FF:000366">
    <property type="entry name" value="GTPase, IMAP family member 2"/>
    <property type="match status" value="3"/>
</dbReference>
<feature type="domain" description="AIG1-type G" evidence="5">
    <location>
        <begin position="237"/>
        <end position="434"/>
    </location>
</feature>
<dbReference type="Pfam" id="PF04548">
    <property type="entry name" value="AIG1"/>
    <property type="match status" value="3"/>
</dbReference>
<evidence type="ECO:0000313" key="6">
    <source>
        <dbReference type="Ensembl" id="ENSVKKP00000007481.1"/>
    </source>
</evidence>
<proteinExistence type="inferred from homology"/>
<dbReference type="Ensembl" id="ENSVKKT00000007677.1">
    <property type="protein sequence ID" value="ENSVKKP00000007481.1"/>
    <property type="gene ID" value="ENSVKKG00000005374.1"/>
</dbReference>
<keyword evidence="3" id="KW-0342">GTP-binding</keyword>
<keyword evidence="2" id="KW-0547">Nucleotide-binding</keyword>
<dbReference type="PANTHER" id="PTHR10903:SF73">
    <property type="entry name" value="GTPASE IMAP FAMILY MEMBER 8"/>
    <property type="match status" value="1"/>
</dbReference>
<sequence>RHGQLCTMNCELRIVLVGKTGVGKSATGNTILGEEKFESRLTLKPVTQTCSGEVRALRWNGKQVIVVDTPGLFDGSLERCQHAQESQKCLSLSGAGPHALVFVTQVGHFTEVDECAVKRAEALFGKDAVRKMVLLFTHKEDLGMESLSAHVAHSGNGPLQELLGRCRGRCCAFNNKAAGDERIVQVGELLSQIVKMGLGLPGTLQCSKDRTETSVQQGPCVRFLPTGPETASGSAEKEELRIVLVGKTGVGKSASGNMILGEERFESKLALTPVTKTCCKQARPAGWNGKRVVVVDTPGLSESSFERREVQKCQALCGPGAHVLVLVTRVGRFTEEDRATLKGVERAFGKEATRGMVVLFTHREDLGTSSLKASVEQAGNGPLQELLGRCHHRCCTFNNRATGEEAAAQVEELLSRAEEGGQVPLPPPPWAALHCVEPELRILLIGRMGAGKSATGNTILGFKSRLSAQKPVTRTCRREERAAPWEGKRVAVIDTPALLEDRVAETWRSAEIRRCFELCRPGPHALVFVLQAGRFTEEDQAAVQRVGEAFGPDAPRYMVLLFTRAEDMDAGCPQEYVRSSGNEALQDLVGKCQNRCCAFDNRAVGGKGAPQAEGLLRVIEQMVRENQDKPYLKEPPRGGSDEAQMDTEDSPGQYEKRRPKAKAQGRRTGGGPCRWDLVQVSQGSFACHLPTQGPPRSPGRLPSCIRVLGSE</sequence>
<dbReference type="InterPro" id="IPR045058">
    <property type="entry name" value="GIMA/IAN/Toc"/>
</dbReference>
<feature type="domain" description="AIG1-type G" evidence="5">
    <location>
        <begin position="437"/>
        <end position="640"/>
    </location>
</feature>
<accession>A0A8D2JC51</accession>
<reference evidence="6" key="1">
    <citation type="submission" date="2025-08" db="UniProtKB">
        <authorList>
            <consortium name="Ensembl"/>
        </authorList>
    </citation>
    <scope>IDENTIFICATION</scope>
</reference>
<dbReference type="PROSITE" id="PS51720">
    <property type="entry name" value="G_AIG1"/>
    <property type="match status" value="3"/>
</dbReference>
<feature type="compositionally biased region" description="Basic and acidic residues" evidence="4">
    <location>
        <begin position="626"/>
        <end position="640"/>
    </location>
</feature>
<evidence type="ECO:0000259" key="5">
    <source>
        <dbReference type="PROSITE" id="PS51720"/>
    </source>
</evidence>
<name>A0A8D2JC51_VARKO</name>
<evidence type="ECO:0000256" key="1">
    <source>
        <dbReference type="ARBA" id="ARBA00008535"/>
    </source>
</evidence>
<dbReference type="Proteomes" id="UP000694545">
    <property type="component" value="Unplaced"/>
</dbReference>
<dbReference type="InterPro" id="IPR027417">
    <property type="entry name" value="P-loop_NTPase"/>
</dbReference>
<evidence type="ECO:0000256" key="4">
    <source>
        <dbReference type="SAM" id="MobiDB-lite"/>
    </source>
</evidence>
<protein>
    <recommendedName>
        <fullName evidence="5">AIG1-type G domain-containing protein</fullName>
    </recommendedName>
</protein>
<evidence type="ECO:0000256" key="2">
    <source>
        <dbReference type="ARBA" id="ARBA00022741"/>
    </source>
</evidence>
<evidence type="ECO:0000313" key="7">
    <source>
        <dbReference type="Proteomes" id="UP000694545"/>
    </source>
</evidence>
<feature type="domain" description="AIG1-type G" evidence="5">
    <location>
        <begin position="9"/>
        <end position="214"/>
    </location>
</feature>